<evidence type="ECO:0000313" key="3">
    <source>
        <dbReference type="Proteomes" id="UP000215896"/>
    </source>
</evidence>
<keyword evidence="1" id="KW-0812">Transmembrane</keyword>
<feature type="transmembrane region" description="Helical" evidence="1">
    <location>
        <begin position="162"/>
        <end position="185"/>
    </location>
</feature>
<reference evidence="2 3" key="1">
    <citation type="submission" date="2017-07" db="EMBL/GenBank/DDBJ databases">
        <title>Draft whole genome sequences of clinical Proprionibacteriaceae strains.</title>
        <authorList>
            <person name="Bernier A.-M."/>
            <person name="Bernard K."/>
            <person name="Domingo M.-C."/>
        </authorList>
    </citation>
    <scope>NUCLEOTIDE SEQUENCE [LARGE SCALE GENOMIC DNA]</scope>
    <source>
        <strain evidence="2 3">NML 030167</strain>
    </source>
</reference>
<keyword evidence="1" id="KW-1133">Transmembrane helix</keyword>
<dbReference type="EMBL" id="NMVO01000001">
    <property type="protein sequence ID" value="OYO17675.1"/>
    <property type="molecule type" value="Genomic_DNA"/>
</dbReference>
<name>A0A255GPC9_9ACTN</name>
<evidence type="ECO:0000313" key="2">
    <source>
        <dbReference type="EMBL" id="OYO17675.1"/>
    </source>
</evidence>
<feature type="transmembrane region" description="Helical" evidence="1">
    <location>
        <begin position="6"/>
        <end position="22"/>
    </location>
</feature>
<feature type="transmembrane region" description="Helical" evidence="1">
    <location>
        <begin position="61"/>
        <end position="85"/>
    </location>
</feature>
<sequence length="203" mass="21204">MELLLITQVLPSVVLLVGYLLLARSTRAAWEGARQVLVRDGPGVQLLEEMLRRRRRAQVRAGLSTAAILIVALIALPLLASLLAARQDHGVLTVTEAFRRGIGDLPFVFVLLYGLSIVTALLVTTLVVGGLFGLRAGQRVLRTAGHQGPAAELGSGWGRSAVLLFGIAGAALSLFFGAAVFALAFSSAASSIACAQPGGSKCY</sequence>
<keyword evidence="3" id="KW-1185">Reference proteome</keyword>
<accession>A0A255GPC9</accession>
<feature type="transmembrane region" description="Helical" evidence="1">
    <location>
        <begin position="105"/>
        <end position="132"/>
    </location>
</feature>
<organism evidence="2 3">
    <name type="scientific">Enemella evansiae</name>
    <dbReference type="NCBI Taxonomy" id="2016499"/>
    <lineage>
        <taxon>Bacteria</taxon>
        <taxon>Bacillati</taxon>
        <taxon>Actinomycetota</taxon>
        <taxon>Actinomycetes</taxon>
        <taxon>Propionibacteriales</taxon>
        <taxon>Propionibacteriaceae</taxon>
        <taxon>Enemella</taxon>
    </lineage>
</organism>
<proteinExistence type="predicted"/>
<keyword evidence="1" id="KW-0472">Membrane</keyword>
<protein>
    <submittedName>
        <fullName evidence="2">Uncharacterized protein</fullName>
    </submittedName>
</protein>
<gene>
    <name evidence="2" type="ORF">CGZ94_01960</name>
</gene>
<dbReference type="RefSeq" id="WP_094404466.1">
    <property type="nucleotide sequence ID" value="NZ_NMVO01000001.1"/>
</dbReference>
<dbReference type="Proteomes" id="UP000215896">
    <property type="component" value="Unassembled WGS sequence"/>
</dbReference>
<dbReference type="AlphaFoldDB" id="A0A255GPC9"/>
<evidence type="ECO:0000256" key="1">
    <source>
        <dbReference type="SAM" id="Phobius"/>
    </source>
</evidence>
<comment type="caution">
    <text evidence="2">The sequence shown here is derived from an EMBL/GenBank/DDBJ whole genome shotgun (WGS) entry which is preliminary data.</text>
</comment>